<dbReference type="Proteomes" id="UP000198211">
    <property type="component" value="Unassembled WGS sequence"/>
</dbReference>
<evidence type="ECO:0000313" key="1">
    <source>
        <dbReference type="EMBL" id="OWZ17523.1"/>
    </source>
</evidence>
<gene>
    <name evidence="1" type="ORF">PHMEG_0008522</name>
</gene>
<comment type="caution">
    <text evidence="1">The sequence shown here is derived from an EMBL/GenBank/DDBJ whole genome shotgun (WGS) entry which is preliminary data.</text>
</comment>
<keyword evidence="2" id="KW-1185">Reference proteome</keyword>
<dbReference type="AlphaFoldDB" id="A0A225WII9"/>
<accession>A0A225WII9</accession>
<protein>
    <submittedName>
        <fullName evidence="1">Uncharacterized protein</fullName>
    </submittedName>
</protein>
<organism evidence="1 2">
    <name type="scientific">Phytophthora megakarya</name>
    <dbReference type="NCBI Taxonomy" id="4795"/>
    <lineage>
        <taxon>Eukaryota</taxon>
        <taxon>Sar</taxon>
        <taxon>Stramenopiles</taxon>
        <taxon>Oomycota</taxon>
        <taxon>Peronosporomycetes</taxon>
        <taxon>Peronosporales</taxon>
        <taxon>Peronosporaceae</taxon>
        <taxon>Phytophthora</taxon>
    </lineage>
</organism>
<proteinExistence type="predicted"/>
<dbReference type="EMBL" id="NBNE01000740">
    <property type="protein sequence ID" value="OWZ17523.1"/>
    <property type="molecule type" value="Genomic_DNA"/>
</dbReference>
<sequence length="57" mass="6282">MYTTGAFMIEIPESNDAMLGMPSLEEVNPIIYWATRSACPRPSVRPANCIGGKRHSN</sequence>
<dbReference type="OrthoDB" id="3262920at2759"/>
<name>A0A225WII9_9STRA</name>
<reference evidence="2" key="1">
    <citation type="submission" date="2017-03" db="EMBL/GenBank/DDBJ databases">
        <title>Phytopthora megakarya and P. palmivora, two closely related causual agents of cacao black pod achieved similar genome size and gene model numbers by different mechanisms.</title>
        <authorList>
            <person name="Ali S."/>
            <person name="Shao J."/>
            <person name="Larry D.J."/>
            <person name="Kronmiller B."/>
            <person name="Shen D."/>
            <person name="Strem M.D."/>
            <person name="Melnick R.L."/>
            <person name="Guiltinan M.J."/>
            <person name="Tyler B.M."/>
            <person name="Meinhardt L.W."/>
            <person name="Bailey B.A."/>
        </authorList>
    </citation>
    <scope>NUCLEOTIDE SEQUENCE [LARGE SCALE GENOMIC DNA]</scope>
    <source>
        <strain evidence="2">zdho120</strain>
    </source>
</reference>
<evidence type="ECO:0000313" key="2">
    <source>
        <dbReference type="Proteomes" id="UP000198211"/>
    </source>
</evidence>